<evidence type="ECO:0000313" key="2">
    <source>
        <dbReference type="EMBL" id="CDS15516.1"/>
    </source>
</evidence>
<protein>
    <submittedName>
        <fullName evidence="2 4">Copper amine oxidase</fullName>
    </submittedName>
</protein>
<sequence>MQAILHRYKRAVARKSVKLNQNVEELVIQPEDALSHGNPFRSPFDPRSEEDLVSSTYRGSESGPTSSSGRHRRRGWLEDGSGTEPLFDGFELSAEHREGKETNSRNAYDVEPLPAPRHSRWKAKWANGEPPRVVPAMHALEEEVEEREDDDDDDDSWVDEESRLRPPALPINFEAALAGLPTEDPATRTRRLRPLQYPLYVNVAGDHDGIGGDIYERAKSYGDTRPLRTMDQNIPEEELPDTLLIRTRRRTMSGVTGFLPRSSTLSSSSIWFGDHPVPTKTQIYAAEQSPLRLSSIQLQAQAEIARRRSRNNLAARSLISIGNGGGGGTRRSRSLERLRALGPSASALYGPTGRRMHGGAPIVERAIKRHASKRDGYETLSLVHVPRLEEQPSSVITDTAAEQRELRRPASSASMARYWTSTGTSQMNGVRNRDEARSLIAQAAVDLAVHTYDASEPLISTGLYFFYFFTPDCSLGLDNSINNLSPLHTYWSKQGQSILCTTYLLYFDNLIRIRTRNQQFLNTYSVDFVREMDHELNYARNSTKKSFNRFEGRPIA</sequence>
<dbReference type="EMBL" id="LK028576">
    <property type="protein sequence ID" value="CDS15516.1"/>
    <property type="molecule type" value="Genomic_DNA"/>
</dbReference>
<organism evidence="2">
    <name type="scientific">Echinococcus granulosus</name>
    <name type="common">Hydatid tapeworm</name>
    <dbReference type="NCBI Taxonomy" id="6210"/>
    <lineage>
        <taxon>Eukaryota</taxon>
        <taxon>Metazoa</taxon>
        <taxon>Spiralia</taxon>
        <taxon>Lophotrochozoa</taxon>
        <taxon>Platyhelminthes</taxon>
        <taxon>Cestoda</taxon>
        <taxon>Eucestoda</taxon>
        <taxon>Cyclophyllidea</taxon>
        <taxon>Taeniidae</taxon>
        <taxon>Echinococcus</taxon>
        <taxon>Echinococcus granulosus group</taxon>
    </lineage>
</organism>
<dbReference type="OrthoDB" id="6267020at2759"/>
<dbReference type="Proteomes" id="UP000492820">
    <property type="component" value="Unassembled WGS sequence"/>
</dbReference>
<dbReference type="AlphaFoldDB" id="A0A068W7B0"/>
<evidence type="ECO:0000313" key="4">
    <source>
        <dbReference type="WBParaSite" id="EgrG_000791500"/>
    </source>
</evidence>
<reference evidence="4" key="3">
    <citation type="submission" date="2020-10" db="UniProtKB">
        <authorList>
            <consortium name="WormBaseParasite"/>
        </authorList>
    </citation>
    <scope>IDENTIFICATION</scope>
</reference>
<reference evidence="2" key="2">
    <citation type="submission" date="2014-06" db="EMBL/GenBank/DDBJ databases">
        <authorList>
            <person name="Aslett M."/>
        </authorList>
    </citation>
    <scope>NUCLEOTIDE SEQUENCE</scope>
</reference>
<evidence type="ECO:0000313" key="3">
    <source>
        <dbReference type="Proteomes" id="UP000492820"/>
    </source>
</evidence>
<dbReference type="WBParaSite" id="EgrG_000791500">
    <property type="protein sequence ID" value="EgrG_000791500"/>
    <property type="gene ID" value="EgrG_000791500"/>
</dbReference>
<name>A0A068W7B0_ECHGR</name>
<accession>A0A068W7B0</accession>
<feature type="compositionally biased region" description="Polar residues" evidence="1">
    <location>
        <begin position="53"/>
        <end position="68"/>
    </location>
</feature>
<proteinExistence type="predicted"/>
<evidence type="ECO:0000256" key="1">
    <source>
        <dbReference type="SAM" id="MobiDB-lite"/>
    </source>
</evidence>
<feature type="region of interest" description="Disordered" evidence="1">
    <location>
        <begin position="30"/>
        <end position="87"/>
    </location>
</feature>
<gene>
    <name evidence="2" type="ORF">EgrG_000791500</name>
</gene>
<reference evidence="2 3" key="1">
    <citation type="journal article" date="2013" name="Nature">
        <title>The genomes of four tapeworm species reveal adaptations to parasitism.</title>
        <authorList>
            <person name="Tsai I.J."/>
            <person name="Zarowiecki M."/>
            <person name="Holroyd N."/>
            <person name="Garciarrubio A."/>
            <person name="Sanchez-Flores A."/>
            <person name="Brooks K.L."/>
            <person name="Tracey A."/>
            <person name="Bobes R.J."/>
            <person name="Fragoso G."/>
            <person name="Sciutto E."/>
            <person name="Aslett M."/>
            <person name="Beasley H."/>
            <person name="Bennett H.M."/>
            <person name="Cai J."/>
            <person name="Camicia F."/>
            <person name="Clark R."/>
            <person name="Cucher M."/>
            <person name="De Silva N."/>
            <person name="Day T.A."/>
            <person name="Deplazes P."/>
            <person name="Estrada K."/>
            <person name="Fernandez C."/>
            <person name="Holland P.W."/>
            <person name="Hou J."/>
            <person name="Hu S."/>
            <person name="Huckvale T."/>
            <person name="Hung S.S."/>
            <person name="Kamenetzky L."/>
            <person name="Keane J.A."/>
            <person name="Kiss F."/>
            <person name="Koziol U."/>
            <person name="Lambert O."/>
            <person name="Liu K."/>
            <person name="Luo X."/>
            <person name="Luo Y."/>
            <person name="Macchiaroli N."/>
            <person name="Nichol S."/>
            <person name="Paps J."/>
            <person name="Parkinson J."/>
            <person name="Pouchkina-Stantcheva N."/>
            <person name="Riddiford N."/>
            <person name="Rosenzvit M."/>
            <person name="Salinas G."/>
            <person name="Wasmuth J.D."/>
            <person name="Zamanian M."/>
            <person name="Zheng Y."/>
            <person name="Cai X."/>
            <person name="Soberon X."/>
            <person name="Olson P.D."/>
            <person name="Laclette J.P."/>
            <person name="Brehm K."/>
            <person name="Berriman M."/>
            <person name="Garciarrubio A."/>
            <person name="Bobes R.J."/>
            <person name="Fragoso G."/>
            <person name="Sanchez-Flores A."/>
            <person name="Estrada K."/>
            <person name="Cevallos M.A."/>
            <person name="Morett E."/>
            <person name="Gonzalez V."/>
            <person name="Portillo T."/>
            <person name="Ochoa-Leyva A."/>
            <person name="Jose M.V."/>
            <person name="Sciutto E."/>
            <person name="Landa A."/>
            <person name="Jimenez L."/>
            <person name="Valdes V."/>
            <person name="Carrero J.C."/>
            <person name="Larralde C."/>
            <person name="Morales-Montor J."/>
            <person name="Limon-Lason J."/>
            <person name="Soberon X."/>
            <person name="Laclette J.P."/>
        </authorList>
    </citation>
    <scope>NUCLEOTIDE SEQUENCE [LARGE SCALE GENOMIC DNA]</scope>
</reference>